<accession>A0A812K6Q5</accession>
<protein>
    <submittedName>
        <fullName evidence="1">Uncharacterized protein</fullName>
    </submittedName>
</protein>
<evidence type="ECO:0000313" key="2">
    <source>
        <dbReference type="Proteomes" id="UP000649617"/>
    </source>
</evidence>
<organism evidence="1 2">
    <name type="scientific">Symbiodinium pilosum</name>
    <name type="common">Dinoflagellate</name>
    <dbReference type="NCBI Taxonomy" id="2952"/>
    <lineage>
        <taxon>Eukaryota</taxon>
        <taxon>Sar</taxon>
        <taxon>Alveolata</taxon>
        <taxon>Dinophyceae</taxon>
        <taxon>Suessiales</taxon>
        <taxon>Symbiodiniaceae</taxon>
        <taxon>Symbiodinium</taxon>
    </lineage>
</organism>
<evidence type="ECO:0000313" key="1">
    <source>
        <dbReference type="EMBL" id="CAE7218420.1"/>
    </source>
</evidence>
<keyword evidence="2" id="KW-1185">Reference proteome</keyword>
<gene>
    <name evidence="1" type="ORF">SPIL2461_LOCUS2755</name>
</gene>
<dbReference type="OrthoDB" id="429705at2759"/>
<proteinExistence type="predicted"/>
<reference evidence="1" key="1">
    <citation type="submission" date="2021-02" db="EMBL/GenBank/DDBJ databases">
        <authorList>
            <person name="Dougan E. K."/>
            <person name="Rhodes N."/>
            <person name="Thang M."/>
            <person name="Chan C."/>
        </authorList>
    </citation>
    <scope>NUCLEOTIDE SEQUENCE</scope>
</reference>
<sequence>AGVVNMLQAFKSLEADPDIQVNNVAMKDLLSLEQPEISVSQARMVVERPCTKHRIMDMLRVQLIEFSKATFQHEVEELKRQARPADAAQGFYHLPGRA</sequence>
<feature type="non-terminal residue" evidence="1">
    <location>
        <position position="98"/>
    </location>
</feature>
<dbReference type="AlphaFoldDB" id="A0A812K6Q5"/>
<name>A0A812K6Q5_SYMPI</name>
<dbReference type="EMBL" id="CAJNIZ010003087">
    <property type="protein sequence ID" value="CAE7218420.1"/>
    <property type="molecule type" value="Genomic_DNA"/>
</dbReference>
<comment type="caution">
    <text evidence="1">The sequence shown here is derived from an EMBL/GenBank/DDBJ whole genome shotgun (WGS) entry which is preliminary data.</text>
</comment>
<dbReference type="Proteomes" id="UP000649617">
    <property type="component" value="Unassembled WGS sequence"/>
</dbReference>
<feature type="non-terminal residue" evidence="1">
    <location>
        <position position="1"/>
    </location>
</feature>